<comment type="caution">
    <text evidence="1">The sequence shown here is derived from an EMBL/GenBank/DDBJ whole genome shotgun (WGS) entry which is preliminary data.</text>
</comment>
<protein>
    <submittedName>
        <fullName evidence="1">Uncharacterized protein</fullName>
    </submittedName>
</protein>
<dbReference type="Proteomes" id="UP000642809">
    <property type="component" value="Unassembled WGS sequence"/>
</dbReference>
<reference evidence="1" key="2">
    <citation type="submission" date="2020-09" db="EMBL/GenBank/DDBJ databases">
        <authorList>
            <person name="Sun Q."/>
            <person name="Kim S."/>
        </authorList>
    </citation>
    <scope>NUCLEOTIDE SEQUENCE</scope>
    <source>
        <strain evidence="1">KCTC 23224</strain>
    </source>
</reference>
<dbReference type="RefSeq" id="WP_229800569.1">
    <property type="nucleotide sequence ID" value="NZ_BMYF01000010.1"/>
</dbReference>
<sequence length="86" mass="9912">MAGLKYYERTKLLIELIEKKKTGGPSDLARNIGVPKRMVYLIIDHLRLSLGKDISYSKDKKVTFLSKILPRVKDYFTDTVINLIIN</sequence>
<dbReference type="EMBL" id="BMYF01000010">
    <property type="protein sequence ID" value="GHB37475.1"/>
    <property type="molecule type" value="Genomic_DNA"/>
</dbReference>
<reference evidence="1" key="1">
    <citation type="journal article" date="2014" name="Int. J. Syst. Evol. Microbiol.">
        <title>Complete genome sequence of Corynebacterium casei LMG S-19264T (=DSM 44701T), isolated from a smear-ripened cheese.</title>
        <authorList>
            <consortium name="US DOE Joint Genome Institute (JGI-PGF)"/>
            <person name="Walter F."/>
            <person name="Albersmeier A."/>
            <person name="Kalinowski J."/>
            <person name="Ruckert C."/>
        </authorList>
    </citation>
    <scope>NUCLEOTIDE SEQUENCE</scope>
    <source>
        <strain evidence="1">KCTC 23224</strain>
    </source>
</reference>
<evidence type="ECO:0000313" key="2">
    <source>
        <dbReference type="Proteomes" id="UP000642809"/>
    </source>
</evidence>
<keyword evidence="2" id="KW-1185">Reference proteome</keyword>
<organism evidence="1 2">
    <name type="scientific">Mongoliitalea lutea</name>
    <dbReference type="NCBI Taxonomy" id="849756"/>
    <lineage>
        <taxon>Bacteria</taxon>
        <taxon>Pseudomonadati</taxon>
        <taxon>Bacteroidota</taxon>
        <taxon>Cytophagia</taxon>
        <taxon>Cytophagales</taxon>
        <taxon>Cyclobacteriaceae</taxon>
        <taxon>Mongoliitalea</taxon>
    </lineage>
</organism>
<name>A0A8J3CYY1_9BACT</name>
<proteinExistence type="predicted"/>
<accession>A0A8J3CYY1</accession>
<dbReference type="AlphaFoldDB" id="A0A8J3CYY1"/>
<evidence type="ECO:0000313" key="1">
    <source>
        <dbReference type="EMBL" id="GHB37475.1"/>
    </source>
</evidence>
<gene>
    <name evidence="1" type="ORF">GCM10008106_18370</name>
</gene>